<evidence type="ECO:0000313" key="8">
    <source>
        <dbReference type="EMBL" id="KAK4394739.1"/>
    </source>
</evidence>
<dbReference type="SUPFAM" id="SSF52047">
    <property type="entry name" value="RNI-like"/>
    <property type="match status" value="1"/>
</dbReference>
<dbReference type="Pfam" id="PF00931">
    <property type="entry name" value="NB-ARC"/>
    <property type="match status" value="1"/>
</dbReference>
<evidence type="ECO:0000256" key="3">
    <source>
        <dbReference type="ARBA" id="ARBA00022741"/>
    </source>
</evidence>
<dbReference type="FunFam" id="3.40.50.300:FF:001091">
    <property type="entry name" value="Probable disease resistance protein At1g61300"/>
    <property type="match status" value="1"/>
</dbReference>
<reference evidence="8" key="2">
    <citation type="journal article" date="2024" name="Plant">
        <title>Genomic evolution and insights into agronomic trait innovations of Sesamum species.</title>
        <authorList>
            <person name="Miao H."/>
            <person name="Wang L."/>
            <person name="Qu L."/>
            <person name="Liu H."/>
            <person name="Sun Y."/>
            <person name="Le M."/>
            <person name="Wang Q."/>
            <person name="Wei S."/>
            <person name="Zheng Y."/>
            <person name="Lin W."/>
            <person name="Duan Y."/>
            <person name="Cao H."/>
            <person name="Xiong S."/>
            <person name="Wang X."/>
            <person name="Wei L."/>
            <person name="Li C."/>
            <person name="Ma Q."/>
            <person name="Ju M."/>
            <person name="Zhao R."/>
            <person name="Li G."/>
            <person name="Mu C."/>
            <person name="Tian Q."/>
            <person name="Mei H."/>
            <person name="Zhang T."/>
            <person name="Gao T."/>
            <person name="Zhang H."/>
        </authorList>
    </citation>
    <scope>NUCLEOTIDE SEQUENCE</scope>
    <source>
        <strain evidence="8">K16</strain>
    </source>
</reference>
<name>A0AAE1WKA4_9LAMI</name>
<reference evidence="8" key="1">
    <citation type="submission" date="2020-06" db="EMBL/GenBank/DDBJ databases">
        <authorList>
            <person name="Li T."/>
            <person name="Hu X."/>
            <person name="Zhang T."/>
            <person name="Song X."/>
            <person name="Zhang H."/>
            <person name="Dai N."/>
            <person name="Sheng W."/>
            <person name="Hou X."/>
            <person name="Wei L."/>
        </authorList>
    </citation>
    <scope>NUCLEOTIDE SEQUENCE</scope>
    <source>
        <strain evidence="8">K16</strain>
        <tissue evidence="8">Leaf</tissue>
    </source>
</reference>
<dbReference type="Proteomes" id="UP001289374">
    <property type="component" value="Unassembled WGS sequence"/>
</dbReference>
<keyword evidence="2" id="KW-0433">Leucine-rich repeat</keyword>
<comment type="similarity">
    <text evidence="1">Belongs to the disease resistance NB-LRR family.</text>
</comment>
<dbReference type="PANTHER" id="PTHR23155:SF1152">
    <property type="entry name" value="AAA+ ATPASE DOMAIN-CONTAINING PROTEIN"/>
    <property type="match status" value="1"/>
</dbReference>
<dbReference type="GO" id="GO:0005737">
    <property type="term" value="C:cytoplasm"/>
    <property type="evidence" value="ECO:0007669"/>
    <property type="project" value="UniProtKB-SubCell"/>
</dbReference>
<dbReference type="InterPro" id="IPR027417">
    <property type="entry name" value="P-loop_NTPase"/>
</dbReference>
<accession>A0AAE1WKA4</accession>
<dbReference type="GO" id="GO:0005524">
    <property type="term" value="F:ATP binding"/>
    <property type="evidence" value="ECO:0007669"/>
    <property type="project" value="UniProtKB-KW"/>
</dbReference>
<protein>
    <submittedName>
        <fullName evidence="8">Late blight resistance proteinR1B-8</fullName>
    </submittedName>
</protein>
<organism evidence="8 9">
    <name type="scientific">Sesamum angolense</name>
    <dbReference type="NCBI Taxonomy" id="2727404"/>
    <lineage>
        <taxon>Eukaryota</taxon>
        <taxon>Viridiplantae</taxon>
        <taxon>Streptophyta</taxon>
        <taxon>Embryophyta</taxon>
        <taxon>Tracheophyta</taxon>
        <taxon>Spermatophyta</taxon>
        <taxon>Magnoliopsida</taxon>
        <taxon>eudicotyledons</taxon>
        <taxon>Gunneridae</taxon>
        <taxon>Pentapetalae</taxon>
        <taxon>asterids</taxon>
        <taxon>lamiids</taxon>
        <taxon>Lamiales</taxon>
        <taxon>Pedaliaceae</taxon>
        <taxon>Sesamum</taxon>
    </lineage>
</organism>
<dbReference type="GO" id="GO:0098542">
    <property type="term" value="P:defense response to other organism"/>
    <property type="evidence" value="ECO:0007669"/>
    <property type="project" value="TreeGrafter"/>
</dbReference>
<evidence type="ECO:0000256" key="4">
    <source>
        <dbReference type="ARBA" id="ARBA00022821"/>
    </source>
</evidence>
<dbReference type="InterPro" id="IPR042197">
    <property type="entry name" value="Apaf_helical"/>
</dbReference>
<evidence type="ECO:0000256" key="5">
    <source>
        <dbReference type="ARBA" id="ARBA00022840"/>
    </source>
</evidence>
<dbReference type="GO" id="GO:0043531">
    <property type="term" value="F:ADP binding"/>
    <property type="evidence" value="ECO:0007669"/>
    <property type="project" value="InterPro"/>
</dbReference>
<dbReference type="PANTHER" id="PTHR23155">
    <property type="entry name" value="DISEASE RESISTANCE PROTEIN RP"/>
    <property type="match status" value="1"/>
</dbReference>
<feature type="domain" description="NB-ARC" evidence="7">
    <location>
        <begin position="161"/>
        <end position="326"/>
    </location>
</feature>
<evidence type="ECO:0000259" key="7">
    <source>
        <dbReference type="Pfam" id="PF00931"/>
    </source>
</evidence>
<dbReference type="PRINTS" id="PR00364">
    <property type="entry name" value="DISEASERSIST"/>
</dbReference>
<dbReference type="InterPro" id="IPR032675">
    <property type="entry name" value="LRR_dom_sf"/>
</dbReference>
<keyword evidence="5" id="KW-0067">ATP-binding</keyword>
<proteinExistence type="inferred from homology"/>
<evidence type="ECO:0000256" key="6">
    <source>
        <dbReference type="SAM" id="Coils"/>
    </source>
</evidence>
<dbReference type="Gene3D" id="1.20.5.4130">
    <property type="match status" value="1"/>
</dbReference>
<keyword evidence="3" id="KW-0547">Nucleotide-binding</keyword>
<dbReference type="EMBL" id="JACGWL010000009">
    <property type="protein sequence ID" value="KAK4394739.1"/>
    <property type="molecule type" value="Genomic_DNA"/>
</dbReference>
<dbReference type="Gene3D" id="3.40.50.300">
    <property type="entry name" value="P-loop containing nucleotide triphosphate hydrolases"/>
    <property type="match status" value="1"/>
</dbReference>
<dbReference type="InterPro" id="IPR002182">
    <property type="entry name" value="NB-ARC"/>
</dbReference>
<dbReference type="InterPro" id="IPR044974">
    <property type="entry name" value="Disease_R_plants"/>
</dbReference>
<dbReference type="Gene3D" id="3.80.10.10">
    <property type="entry name" value="Ribonuclease Inhibitor"/>
    <property type="match status" value="1"/>
</dbReference>
<comment type="caution">
    <text evidence="8">The sequence shown here is derived from an EMBL/GenBank/DDBJ whole genome shotgun (WGS) entry which is preliminary data.</text>
</comment>
<dbReference type="AlphaFoldDB" id="A0AAE1WKA4"/>
<keyword evidence="6" id="KW-0175">Coiled coil</keyword>
<evidence type="ECO:0000313" key="9">
    <source>
        <dbReference type="Proteomes" id="UP001289374"/>
    </source>
</evidence>
<dbReference type="SUPFAM" id="SSF52540">
    <property type="entry name" value="P-loop containing nucleoside triphosphate hydrolases"/>
    <property type="match status" value="1"/>
</dbReference>
<dbReference type="Gene3D" id="1.10.8.430">
    <property type="entry name" value="Helical domain of apoptotic protease-activating factors"/>
    <property type="match status" value="1"/>
</dbReference>
<feature type="coiled-coil region" evidence="6">
    <location>
        <begin position="46"/>
        <end position="73"/>
    </location>
</feature>
<keyword evidence="4" id="KW-0611">Plant defense</keyword>
<evidence type="ECO:0000256" key="2">
    <source>
        <dbReference type="ARBA" id="ARBA00022614"/>
    </source>
</evidence>
<sequence length="739" mass="84560">MAVAAYASLLSLMQVLDNVQHPFRRRQLRFDADRVQSLQEKLQFLVDFLELHSQRLSQQMEDLAEQIIAAADEAEDFIDTHVVDQLREGSEDESYYLAVASSFCQEIDRVIDKIDSITKELMMIEEEWVNAQEHTPVVSNLPTSSIALPSSGKNTMIGFDEHLLRVMDELTRNESNLQILPLVGMGGTGKTTLARNIFYHPYVVHHFDKRIWFKSQEYSVHEILVRLLHDGKNEEVSETSAKLGERLYKNLFGQRYLIVMDDVWSIKDWDDLKLFFPNNRNGSRVMITTRLTNVADTLGSRKPYLIDFLDEDKSWNLFRHKAFAQQGCPCPELEEIGKDIAKACRGLLLTIVVIGGLLANFNMEQEYWKYVAKNVRSFANSEDNEHCLKTLALSYNNLPIYLKPCFLYMRVFREDDVIEVSQLTKTWIGEGFLKPVRGKENVCFLCSDQVSLQEAIDVPEIVVGSRLTLGASGLVCEACKSMYPHLVRLRWTKVFGLPEGEYLQHTKLRCIEMTSFSLQNNTMDPFTTPLLWDLQTLVFTIALSLDPLVIPPIIWEMPQLRHIIISSAILPDPIDTKNSPVLENLQTLSFINDFKCTNENIVFPTSLKKLHLWDCKVSCEDMTIVGSLPNLEAVLFARCAFEGLEWNPIEGQFPRLKILELSGSNLVYWSAENVHFPNLEILSLHLMYDLEEIPSGIGDIATLRLIEVHKCSESIVKSAMQILEKQQSNGNEDLQLRVR</sequence>
<evidence type="ECO:0000256" key="1">
    <source>
        <dbReference type="ARBA" id="ARBA00008894"/>
    </source>
</evidence>
<keyword evidence="9" id="KW-1185">Reference proteome</keyword>
<gene>
    <name evidence="8" type="ORF">Sango_1628200</name>
</gene>